<dbReference type="PANTHER" id="PTHR30126">
    <property type="entry name" value="HTH-TYPE TRANSCRIPTIONAL REGULATOR"/>
    <property type="match status" value="1"/>
</dbReference>
<comment type="similarity">
    <text evidence="1">Belongs to the LysR transcriptional regulatory family.</text>
</comment>
<evidence type="ECO:0000256" key="5">
    <source>
        <dbReference type="SAM" id="MobiDB-lite"/>
    </source>
</evidence>
<keyword evidence="3" id="KW-0238">DNA-binding</keyword>
<evidence type="ECO:0000259" key="6">
    <source>
        <dbReference type="PROSITE" id="PS50931"/>
    </source>
</evidence>
<feature type="domain" description="HTH lysR-type" evidence="6">
    <location>
        <begin position="1"/>
        <end position="58"/>
    </location>
</feature>
<dbReference type="SUPFAM" id="SSF53850">
    <property type="entry name" value="Periplasmic binding protein-like II"/>
    <property type="match status" value="1"/>
</dbReference>
<dbReference type="InterPro" id="IPR036388">
    <property type="entry name" value="WH-like_DNA-bd_sf"/>
</dbReference>
<protein>
    <submittedName>
        <fullName evidence="7">LysR family transcriptional regulator</fullName>
    </submittedName>
</protein>
<dbReference type="GO" id="GO:0003700">
    <property type="term" value="F:DNA-binding transcription factor activity"/>
    <property type="evidence" value="ECO:0007669"/>
    <property type="project" value="InterPro"/>
</dbReference>
<evidence type="ECO:0000256" key="3">
    <source>
        <dbReference type="ARBA" id="ARBA00023125"/>
    </source>
</evidence>
<dbReference type="PANTHER" id="PTHR30126:SF91">
    <property type="entry name" value="LYSR FAMILY TRANSCRIPTIONAL REGULATOR"/>
    <property type="match status" value="1"/>
</dbReference>
<reference evidence="7" key="1">
    <citation type="submission" date="2019-09" db="EMBL/GenBank/DDBJ databases">
        <title>In-depth cultivation of the pig gut microbiome towards novel bacterial diversity and tailored functional studies.</title>
        <authorList>
            <person name="Wylensek D."/>
            <person name="Hitch T.C.A."/>
            <person name="Clavel T."/>
        </authorList>
    </citation>
    <scope>NUCLEOTIDE SEQUENCE</scope>
    <source>
        <strain evidence="7">RF-744-FAT-WT-3</strain>
    </source>
</reference>
<keyword evidence="4" id="KW-0804">Transcription</keyword>
<evidence type="ECO:0000313" key="7">
    <source>
        <dbReference type="EMBL" id="MST69273.1"/>
    </source>
</evidence>
<comment type="caution">
    <text evidence="7">The sequence shown here is derived from an EMBL/GenBank/DDBJ whole genome shotgun (WGS) entry which is preliminary data.</text>
</comment>
<name>A0A6A8M8V7_9FIRM</name>
<feature type="region of interest" description="Disordered" evidence="5">
    <location>
        <begin position="291"/>
        <end position="320"/>
    </location>
</feature>
<dbReference type="InterPro" id="IPR000847">
    <property type="entry name" value="LysR_HTH_N"/>
</dbReference>
<organism evidence="7">
    <name type="scientific">Baileyella intestinalis</name>
    <dbReference type="NCBI Taxonomy" id="2606709"/>
    <lineage>
        <taxon>Bacteria</taxon>
        <taxon>Bacillati</taxon>
        <taxon>Bacillota</taxon>
        <taxon>Clostridia</taxon>
        <taxon>Peptostreptococcales</taxon>
        <taxon>Anaerovoracaceae</taxon>
        <taxon>Baileyella</taxon>
    </lineage>
</organism>
<dbReference type="EMBL" id="VUNB01000005">
    <property type="protein sequence ID" value="MST69273.1"/>
    <property type="molecule type" value="Genomic_DNA"/>
</dbReference>
<dbReference type="PROSITE" id="PS50931">
    <property type="entry name" value="HTH_LYSR"/>
    <property type="match status" value="1"/>
</dbReference>
<accession>A0A6A8M8V7</accession>
<evidence type="ECO:0000256" key="4">
    <source>
        <dbReference type="ARBA" id="ARBA00023163"/>
    </source>
</evidence>
<dbReference type="Pfam" id="PF00126">
    <property type="entry name" value="HTH_1"/>
    <property type="match status" value="1"/>
</dbReference>
<dbReference type="RefSeq" id="WP_154572745.1">
    <property type="nucleotide sequence ID" value="NZ_VUNB01000005.1"/>
</dbReference>
<dbReference type="InterPro" id="IPR036390">
    <property type="entry name" value="WH_DNA-bd_sf"/>
</dbReference>
<dbReference type="PRINTS" id="PR00039">
    <property type="entry name" value="HTHLYSR"/>
</dbReference>
<gene>
    <name evidence="7" type="ORF">FYJ66_06685</name>
</gene>
<dbReference type="InterPro" id="IPR005119">
    <property type="entry name" value="LysR_subst-bd"/>
</dbReference>
<dbReference type="Pfam" id="PF03466">
    <property type="entry name" value="LysR_substrate"/>
    <property type="match status" value="1"/>
</dbReference>
<evidence type="ECO:0000256" key="2">
    <source>
        <dbReference type="ARBA" id="ARBA00023015"/>
    </source>
</evidence>
<dbReference type="Gene3D" id="1.10.10.10">
    <property type="entry name" value="Winged helix-like DNA-binding domain superfamily/Winged helix DNA-binding domain"/>
    <property type="match status" value="1"/>
</dbReference>
<dbReference type="SUPFAM" id="SSF46785">
    <property type="entry name" value="Winged helix' DNA-binding domain"/>
    <property type="match status" value="1"/>
</dbReference>
<proteinExistence type="inferred from homology"/>
<dbReference type="GO" id="GO:0000976">
    <property type="term" value="F:transcription cis-regulatory region binding"/>
    <property type="evidence" value="ECO:0007669"/>
    <property type="project" value="TreeGrafter"/>
</dbReference>
<dbReference type="AlphaFoldDB" id="A0A6A8M8V7"/>
<keyword evidence="2" id="KW-0805">Transcription regulation</keyword>
<sequence>MLDYRVETFLTVCRDMNFTKAAKHLGITQPAVTQHIRFMEDHYGVSLFSYQKKQLSLTREGRILYERLTSLTNDEEKIQEELASITEDKELVSVGVTMTIGEYAIVPAVSAYLARHPEVNLELHYGNTTQLLEQLKNGKISMALVEGYYPADQYDHINFSHQEFIPVCAAGHGFACGTPETLKDLVQERLLIREKGSGTRNILERSLALQGMSVEDFHSYAQVENMHTIIELLQNDCGISFLYKVAALEELKNGALQEISLADFQMSHEFDFIWDKNSLYSESIKGLAEELRPESPTFPAEPLPEQAPLKSPLHLDSKGI</sequence>
<dbReference type="Gene3D" id="3.40.190.10">
    <property type="entry name" value="Periplasmic binding protein-like II"/>
    <property type="match status" value="2"/>
</dbReference>
<evidence type="ECO:0000256" key="1">
    <source>
        <dbReference type="ARBA" id="ARBA00009437"/>
    </source>
</evidence>